<evidence type="ECO:0000313" key="1">
    <source>
        <dbReference type="EMBL" id="MFC5522119.1"/>
    </source>
</evidence>
<dbReference type="PANTHER" id="PTHR18901">
    <property type="entry name" value="2-DEOXYGLUCOSE-6-PHOSPHATE PHOSPHATASE 2"/>
    <property type="match status" value="1"/>
</dbReference>
<dbReference type="Proteomes" id="UP001596084">
    <property type="component" value="Unassembled WGS sequence"/>
</dbReference>
<organism evidence="1 2">
    <name type="scientific">Polaromonas jejuensis</name>
    <dbReference type="NCBI Taxonomy" id="457502"/>
    <lineage>
        <taxon>Bacteria</taxon>
        <taxon>Pseudomonadati</taxon>
        <taxon>Pseudomonadota</taxon>
        <taxon>Betaproteobacteria</taxon>
        <taxon>Burkholderiales</taxon>
        <taxon>Comamonadaceae</taxon>
        <taxon>Polaromonas</taxon>
    </lineage>
</organism>
<protein>
    <submittedName>
        <fullName evidence="1">HAD family hydrolase</fullName>
    </submittedName>
</protein>
<dbReference type="InterPro" id="IPR023214">
    <property type="entry name" value="HAD_sf"/>
</dbReference>
<dbReference type="SUPFAM" id="SSF56784">
    <property type="entry name" value="HAD-like"/>
    <property type="match status" value="1"/>
</dbReference>
<reference evidence="2" key="1">
    <citation type="journal article" date="2019" name="Int. J. Syst. Evol. Microbiol.">
        <title>The Global Catalogue of Microorganisms (GCM) 10K type strain sequencing project: providing services to taxonomists for standard genome sequencing and annotation.</title>
        <authorList>
            <consortium name="The Broad Institute Genomics Platform"/>
            <consortium name="The Broad Institute Genome Sequencing Center for Infectious Disease"/>
            <person name="Wu L."/>
            <person name="Ma J."/>
        </authorList>
    </citation>
    <scope>NUCLEOTIDE SEQUENCE [LARGE SCALE GENOMIC DNA]</scope>
    <source>
        <strain evidence="2">CGMCC 4.7277</strain>
    </source>
</reference>
<evidence type="ECO:0000313" key="2">
    <source>
        <dbReference type="Proteomes" id="UP001596084"/>
    </source>
</evidence>
<keyword evidence="2" id="KW-1185">Reference proteome</keyword>
<gene>
    <name evidence="1" type="ORF">ACFPP7_14530</name>
</gene>
<dbReference type="NCBIfam" id="TIGR01509">
    <property type="entry name" value="HAD-SF-IA-v3"/>
    <property type="match status" value="1"/>
</dbReference>
<name>A0ABW0QB41_9BURK</name>
<proteinExistence type="predicted"/>
<dbReference type="InterPro" id="IPR006439">
    <property type="entry name" value="HAD-SF_hydro_IA"/>
</dbReference>
<dbReference type="Pfam" id="PF00702">
    <property type="entry name" value="Hydrolase"/>
    <property type="match status" value="1"/>
</dbReference>
<dbReference type="Gene3D" id="3.40.50.1000">
    <property type="entry name" value="HAD superfamily/HAD-like"/>
    <property type="match status" value="1"/>
</dbReference>
<sequence length="130" mass="13891">MPVHRITWRTVWHQPSAECGRGLRPRKGSAEPLPLHRLNGLFEAPVGGGEGLPGKPDPAIFLEVARRMNAAPQDFLVFEDSPEGITAAGHAGMYAVALPTSHTADELAGVTCDSHVADYDAVLTSPLCLR</sequence>
<comment type="caution">
    <text evidence="1">The sequence shown here is derived from an EMBL/GenBank/DDBJ whole genome shotgun (WGS) entry which is preliminary data.</text>
</comment>
<dbReference type="PANTHER" id="PTHR18901:SF38">
    <property type="entry name" value="PSEUDOURIDINE-5'-PHOSPHATASE"/>
    <property type="match status" value="1"/>
</dbReference>
<accession>A0ABW0QB41</accession>
<dbReference type="InterPro" id="IPR036412">
    <property type="entry name" value="HAD-like_sf"/>
</dbReference>
<keyword evidence="1" id="KW-0378">Hydrolase</keyword>
<dbReference type="EMBL" id="JBHSMX010000023">
    <property type="protein sequence ID" value="MFC5522119.1"/>
    <property type="molecule type" value="Genomic_DNA"/>
</dbReference>
<dbReference type="RefSeq" id="WP_084389540.1">
    <property type="nucleotide sequence ID" value="NZ_JBHSMX010000023.1"/>
</dbReference>
<dbReference type="GO" id="GO:0016787">
    <property type="term" value="F:hydrolase activity"/>
    <property type="evidence" value="ECO:0007669"/>
    <property type="project" value="UniProtKB-KW"/>
</dbReference>